<dbReference type="Proteomes" id="UP000316778">
    <property type="component" value="Unassembled WGS sequence"/>
</dbReference>
<name>A0A562T350_CHIJA</name>
<evidence type="ECO:0000313" key="1">
    <source>
        <dbReference type="EMBL" id="TWI87833.1"/>
    </source>
</evidence>
<reference evidence="1 2" key="1">
    <citation type="journal article" date="2013" name="Stand. Genomic Sci.">
        <title>Genomic Encyclopedia of Type Strains, Phase I: The one thousand microbial genomes (KMG-I) project.</title>
        <authorList>
            <person name="Kyrpides N.C."/>
            <person name="Woyke T."/>
            <person name="Eisen J.A."/>
            <person name="Garrity G."/>
            <person name="Lilburn T.G."/>
            <person name="Beck B.J."/>
            <person name="Whitman W.B."/>
            <person name="Hugenholtz P."/>
            <person name="Klenk H.P."/>
        </authorList>
    </citation>
    <scope>NUCLEOTIDE SEQUENCE [LARGE SCALE GENOMIC DNA]</scope>
    <source>
        <strain evidence="1 2">DSM 13484</strain>
    </source>
</reference>
<dbReference type="EMBL" id="VLLG01000003">
    <property type="protein sequence ID" value="TWI87833.1"/>
    <property type="molecule type" value="Genomic_DNA"/>
</dbReference>
<keyword evidence="2" id="KW-1185">Reference proteome</keyword>
<dbReference type="RefSeq" id="WP_145712313.1">
    <property type="nucleotide sequence ID" value="NZ_BAAAFY010000001.1"/>
</dbReference>
<comment type="caution">
    <text evidence="1">The sequence shown here is derived from an EMBL/GenBank/DDBJ whole genome shotgun (WGS) entry which is preliminary data.</text>
</comment>
<organism evidence="1 2">
    <name type="scientific">Chitinophaga japonensis</name>
    <name type="common">Flexibacter japonensis</name>
    <dbReference type="NCBI Taxonomy" id="104662"/>
    <lineage>
        <taxon>Bacteria</taxon>
        <taxon>Pseudomonadati</taxon>
        <taxon>Bacteroidota</taxon>
        <taxon>Chitinophagia</taxon>
        <taxon>Chitinophagales</taxon>
        <taxon>Chitinophagaceae</taxon>
        <taxon>Chitinophaga</taxon>
    </lineage>
</organism>
<protein>
    <submittedName>
        <fullName evidence="1">Uncharacterized protein</fullName>
    </submittedName>
</protein>
<dbReference type="AlphaFoldDB" id="A0A562T350"/>
<accession>A0A562T350</accession>
<dbReference type="OrthoDB" id="636834at2"/>
<sequence>MLEEQMKYVFKGLDELITQELKPESVKATVVNPQYEEAVRDRVLTEKDRILYEIKDQVFTLRTEEESQLLIRKYHSALVVLIGKNHEYRHRHRYQTKEDRIDNLRSFLSQQLQEILHYFENEFSLFLTREKWVPITMLETIRDDLLANMDGLMKRLEGEAYGIPAPVYVVREYLQSYIERINNRVPITEHEVHYIQGIVNDIQQIGSDRGISDCPILNELLIYWNLNTKTAIDYFINTLDQLIAGYKTEAEQLEFLKLERKILQQIPDKPGSVYNPDYPSIRTYFSNYVENEITYRENKAVVFAPLADKKEAPGTEGKFKVLVSLSTDQIALLLRAADELRILMARSLRSVFRAIIPYISTPKKEDPKWDNMRSKAYSAEERDKEVVIRLLERMIEKIRSY</sequence>
<evidence type="ECO:0000313" key="2">
    <source>
        <dbReference type="Proteomes" id="UP000316778"/>
    </source>
</evidence>
<gene>
    <name evidence="1" type="ORF">LX66_1904</name>
</gene>
<proteinExistence type="predicted"/>